<dbReference type="RefSeq" id="WP_147129556.1">
    <property type="nucleotide sequence ID" value="NZ_BJXA01000009.1"/>
</dbReference>
<organism evidence="1 2">
    <name type="scientific">Nocardia ninae NBRC 108245</name>
    <dbReference type="NCBI Taxonomy" id="1210091"/>
    <lineage>
        <taxon>Bacteria</taxon>
        <taxon>Bacillati</taxon>
        <taxon>Actinomycetota</taxon>
        <taxon>Actinomycetes</taxon>
        <taxon>Mycobacteriales</taxon>
        <taxon>Nocardiaceae</taxon>
        <taxon>Nocardia</taxon>
    </lineage>
</organism>
<protein>
    <submittedName>
        <fullName evidence="1">Uncharacterized protein</fullName>
    </submittedName>
</protein>
<name>A0A511M9S7_9NOCA</name>
<dbReference type="EMBL" id="BJXA01000009">
    <property type="protein sequence ID" value="GEM37414.1"/>
    <property type="molecule type" value="Genomic_DNA"/>
</dbReference>
<reference evidence="1 2" key="1">
    <citation type="submission" date="2019-07" db="EMBL/GenBank/DDBJ databases">
        <title>Whole genome shotgun sequence of Nocardia ninae NBRC 108245.</title>
        <authorList>
            <person name="Hosoyama A."/>
            <person name="Uohara A."/>
            <person name="Ohji S."/>
            <person name="Ichikawa N."/>
        </authorList>
    </citation>
    <scope>NUCLEOTIDE SEQUENCE [LARGE SCALE GENOMIC DNA]</scope>
    <source>
        <strain evidence="1 2">NBRC 108245</strain>
    </source>
</reference>
<keyword evidence="2" id="KW-1185">Reference proteome</keyword>
<evidence type="ECO:0000313" key="1">
    <source>
        <dbReference type="EMBL" id="GEM37414.1"/>
    </source>
</evidence>
<dbReference type="Proteomes" id="UP000321424">
    <property type="component" value="Unassembled WGS sequence"/>
</dbReference>
<comment type="caution">
    <text evidence="1">The sequence shown here is derived from an EMBL/GenBank/DDBJ whole genome shotgun (WGS) entry which is preliminary data.</text>
</comment>
<gene>
    <name evidence="1" type="ORF">NN4_19330</name>
</gene>
<dbReference type="AlphaFoldDB" id="A0A511M9S7"/>
<accession>A0A511M9S7</accession>
<evidence type="ECO:0000313" key="2">
    <source>
        <dbReference type="Proteomes" id="UP000321424"/>
    </source>
</evidence>
<proteinExistence type="predicted"/>
<sequence length="68" mass="7282">MCKVDMYKWSGQQTAAVRSMCQLYGQPFNPVDHKVTDDGAVVAIVPDAKGDVVTVIVNRDGRGMVAAA</sequence>